<evidence type="ECO:0000313" key="12">
    <source>
        <dbReference type="EMBL" id="ORA40194.1"/>
    </source>
</evidence>
<dbReference type="GO" id="GO:0005829">
    <property type="term" value="C:cytosol"/>
    <property type="evidence" value="ECO:0007669"/>
    <property type="project" value="TreeGrafter"/>
</dbReference>
<dbReference type="GO" id="GO:0051903">
    <property type="term" value="F:S-(hydroxymethyl)glutathione dehydrogenase [NAD(P)+] activity"/>
    <property type="evidence" value="ECO:0007669"/>
    <property type="project" value="TreeGrafter"/>
</dbReference>
<dbReference type="PANTHER" id="PTHR43880">
    <property type="entry name" value="ALCOHOL DEHYDROGENASE"/>
    <property type="match status" value="1"/>
</dbReference>
<evidence type="ECO:0000256" key="5">
    <source>
        <dbReference type="ARBA" id="ARBA00022833"/>
    </source>
</evidence>
<protein>
    <recommendedName>
        <fullName evidence="3">alcohol dehydrogenase</fullName>
        <ecNumber evidence="3">1.1.1.1</ecNumber>
    </recommendedName>
</protein>
<dbReference type="GO" id="GO:0046294">
    <property type="term" value="P:formaldehyde catabolic process"/>
    <property type="evidence" value="ECO:0007669"/>
    <property type="project" value="TreeGrafter"/>
</dbReference>
<name>A0AA91M0M1_9MYCO</name>
<feature type="domain" description="Enoyl reductase (ER)" evidence="11">
    <location>
        <begin position="14"/>
        <end position="366"/>
    </location>
</feature>
<keyword evidence="6" id="KW-0560">Oxidoreductase</keyword>
<dbReference type="GO" id="GO:0008270">
    <property type="term" value="F:zinc ion binding"/>
    <property type="evidence" value="ECO:0007669"/>
    <property type="project" value="InterPro"/>
</dbReference>
<dbReference type="CDD" id="cd08279">
    <property type="entry name" value="Zn_ADH_class_III"/>
    <property type="match status" value="1"/>
</dbReference>
<dbReference type="Proteomes" id="UP000192441">
    <property type="component" value="Unassembled WGS sequence"/>
</dbReference>
<reference evidence="12 13" key="1">
    <citation type="submission" date="2016-12" db="EMBL/GenBank/DDBJ databases">
        <title>The new phylogeny of genus Mycobacterium.</title>
        <authorList>
            <person name="Tortoli E."/>
            <person name="Trovato A."/>
            <person name="Cirillo D.M."/>
        </authorList>
    </citation>
    <scope>NUCLEOTIDE SEQUENCE [LARGE SCALE GENOMIC DNA]</scope>
    <source>
        <strain evidence="12 13">DSM 44624</strain>
    </source>
</reference>
<evidence type="ECO:0000256" key="10">
    <source>
        <dbReference type="RuleBase" id="RU361277"/>
    </source>
</evidence>
<dbReference type="InterPro" id="IPR013154">
    <property type="entry name" value="ADH-like_N"/>
</dbReference>
<dbReference type="SUPFAM" id="SSF50129">
    <property type="entry name" value="GroES-like"/>
    <property type="match status" value="2"/>
</dbReference>
<comment type="catalytic activity">
    <reaction evidence="9">
        <text>a primary alcohol + NAD(+) = an aldehyde + NADH + H(+)</text>
        <dbReference type="Rhea" id="RHEA:10736"/>
        <dbReference type="ChEBI" id="CHEBI:15378"/>
        <dbReference type="ChEBI" id="CHEBI:15734"/>
        <dbReference type="ChEBI" id="CHEBI:17478"/>
        <dbReference type="ChEBI" id="CHEBI:57540"/>
        <dbReference type="ChEBI" id="CHEBI:57945"/>
        <dbReference type="EC" id="1.1.1.1"/>
    </reaction>
</comment>
<evidence type="ECO:0000256" key="8">
    <source>
        <dbReference type="ARBA" id="ARBA00049164"/>
    </source>
</evidence>
<dbReference type="RefSeq" id="WP_083130576.1">
    <property type="nucleotide sequence ID" value="NZ_AP022607.1"/>
</dbReference>
<evidence type="ECO:0000256" key="3">
    <source>
        <dbReference type="ARBA" id="ARBA00013190"/>
    </source>
</evidence>
<comment type="similarity">
    <text evidence="2 10">Belongs to the zinc-containing alcohol dehydrogenase family.</text>
</comment>
<dbReference type="GO" id="GO:0004022">
    <property type="term" value="F:alcohol dehydrogenase (NAD+) activity"/>
    <property type="evidence" value="ECO:0007669"/>
    <property type="project" value="UniProtKB-EC"/>
</dbReference>
<keyword evidence="4 10" id="KW-0479">Metal-binding</keyword>
<dbReference type="PANTHER" id="PTHR43880:SF12">
    <property type="entry name" value="ALCOHOL DEHYDROGENASE CLASS-3"/>
    <property type="match status" value="1"/>
</dbReference>
<dbReference type="InterPro" id="IPR002328">
    <property type="entry name" value="ADH_Zn_CS"/>
</dbReference>
<dbReference type="InterPro" id="IPR023921">
    <property type="entry name" value="ADH_Zn_actinomycetes"/>
</dbReference>
<gene>
    <name evidence="12" type="ORF">BST20_06390</name>
</gene>
<comment type="caution">
    <text evidence="12">The sequence shown here is derived from an EMBL/GenBank/DDBJ whole genome shotgun (WGS) entry which is preliminary data.</text>
</comment>
<evidence type="ECO:0000256" key="9">
    <source>
        <dbReference type="ARBA" id="ARBA00049243"/>
    </source>
</evidence>
<evidence type="ECO:0000313" key="13">
    <source>
        <dbReference type="Proteomes" id="UP000192441"/>
    </source>
</evidence>
<dbReference type="EMBL" id="MVHM01000002">
    <property type="protein sequence ID" value="ORA40194.1"/>
    <property type="molecule type" value="Genomic_DNA"/>
</dbReference>
<organism evidence="12 13">
    <name type="scientific">Mycobacterium branderi</name>
    <dbReference type="NCBI Taxonomy" id="43348"/>
    <lineage>
        <taxon>Bacteria</taxon>
        <taxon>Bacillati</taxon>
        <taxon>Actinomycetota</taxon>
        <taxon>Actinomycetes</taxon>
        <taxon>Mycobacteriales</taxon>
        <taxon>Mycobacteriaceae</taxon>
        <taxon>Mycobacterium</taxon>
    </lineage>
</organism>
<evidence type="ECO:0000256" key="1">
    <source>
        <dbReference type="ARBA" id="ARBA00001947"/>
    </source>
</evidence>
<keyword evidence="5 10" id="KW-0862">Zinc</keyword>
<keyword evidence="7" id="KW-0520">NAD</keyword>
<dbReference type="Gene3D" id="3.40.50.720">
    <property type="entry name" value="NAD(P)-binding Rossmann-like Domain"/>
    <property type="match status" value="1"/>
</dbReference>
<dbReference type="InterPro" id="IPR020843">
    <property type="entry name" value="ER"/>
</dbReference>
<dbReference type="Gene3D" id="3.90.180.10">
    <property type="entry name" value="Medium-chain alcohol dehydrogenases, catalytic domain"/>
    <property type="match status" value="1"/>
</dbReference>
<dbReference type="Pfam" id="PF00107">
    <property type="entry name" value="ADH_zinc_N"/>
    <property type="match status" value="1"/>
</dbReference>
<dbReference type="SUPFAM" id="SSF51735">
    <property type="entry name" value="NAD(P)-binding Rossmann-fold domains"/>
    <property type="match status" value="1"/>
</dbReference>
<dbReference type="EC" id="1.1.1.1" evidence="3"/>
<dbReference type="PROSITE" id="PS00059">
    <property type="entry name" value="ADH_ZINC"/>
    <property type="match status" value="1"/>
</dbReference>
<accession>A0AA91M0M1</accession>
<proteinExistence type="inferred from homology"/>
<evidence type="ECO:0000259" key="11">
    <source>
        <dbReference type="SMART" id="SM00829"/>
    </source>
</evidence>
<evidence type="ECO:0000256" key="2">
    <source>
        <dbReference type="ARBA" id="ARBA00008072"/>
    </source>
</evidence>
<comment type="cofactor">
    <cofactor evidence="1 10">
        <name>Zn(2+)</name>
        <dbReference type="ChEBI" id="CHEBI:29105"/>
    </cofactor>
</comment>
<sequence>MEVKTQAAVLRETGQWWQIDELELDGPKAGEVLVKFMAAGMCHTDEHTRTGDMPTRMPLVGGHEGAGVVEAVGPGVTRVSEGDHVACSFVPVCGTCRYCSTGRQNLCDSGLNAQTGCLPDGTFRFHAGSGEDLGGVCVLGTFSQYAVVSETSCVRIDPDVPFELAALVSCGVATGWGSAVYAAGVRPGDTVVVFGVGGVGINAVQGARYAGAKNVVAVDPVQFKLDMAKTLGATHVISDPPKAQELVTELTHGQLADHAICTVGVMNATVIQQAFDIVGKGCQVTVTGVGNYEIGVSGFLLPAYQKSIVGTVFGGANPLYDIPKLLELYRSGDLKLDELVTQRYRLDQVNDGYRDMLSGKNVRGVIIHEHS</sequence>
<dbReference type="SMART" id="SM00829">
    <property type="entry name" value="PKS_ER"/>
    <property type="match status" value="1"/>
</dbReference>
<evidence type="ECO:0000256" key="6">
    <source>
        <dbReference type="ARBA" id="ARBA00023002"/>
    </source>
</evidence>
<dbReference type="AlphaFoldDB" id="A0AA91M0M1"/>
<comment type="catalytic activity">
    <reaction evidence="8">
        <text>a secondary alcohol + NAD(+) = a ketone + NADH + H(+)</text>
        <dbReference type="Rhea" id="RHEA:10740"/>
        <dbReference type="ChEBI" id="CHEBI:15378"/>
        <dbReference type="ChEBI" id="CHEBI:17087"/>
        <dbReference type="ChEBI" id="CHEBI:35681"/>
        <dbReference type="ChEBI" id="CHEBI:57540"/>
        <dbReference type="ChEBI" id="CHEBI:57945"/>
        <dbReference type="EC" id="1.1.1.1"/>
    </reaction>
</comment>
<evidence type="ECO:0000256" key="7">
    <source>
        <dbReference type="ARBA" id="ARBA00023027"/>
    </source>
</evidence>
<evidence type="ECO:0000256" key="4">
    <source>
        <dbReference type="ARBA" id="ARBA00022723"/>
    </source>
</evidence>
<dbReference type="NCBIfam" id="TIGR03989">
    <property type="entry name" value="Rxyl_3153"/>
    <property type="match status" value="1"/>
</dbReference>
<dbReference type="InterPro" id="IPR013149">
    <property type="entry name" value="ADH-like_C"/>
</dbReference>
<dbReference type="InterPro" id="IPR036291">
    <property type="entry name" value="NAD(P)-bd_dom_sf"/>
</dbReference>
<dbReference type="InterPro" id="IPR011032">
    <property type="entry name" value="GroES-like_sf"/>
</dbReference>
<dbReference type="Pfam" id="PF08240">
    <property type="entry name" value="ADH_N"/>
    <property type="match status" value="1"/>
</dbReference>